<dbReference type="RefSeq" id="WP_123091237.1">
    <property type="nucleotide sequence ID" value="NZ_CP044548.2"/>
</dbReference>
<name>A0A5P8FKD3_9MICO</name>
<dbReference type="AlphaFoldDB" id="A0A5P8FKD3"/>
<feature type="chain" id="PRO_5038358576" evidence="2">
    <location>
        <begin position="38"/>
        <end position="680"/>
    </location>
</feature>
<feature type="domain" description="TPM" evidence="3">
    <location>
        <begin position="64"/>
        <end position="178"/>
    </location>
</feature>
<accession>A0A5P8FKD3</accession>
<keyword evidence="1" id="KW-0175">Coiled coil</keyword>
<evidence type="ECO:0000313" key="4">
    <source>
        <dbReference type="EMBL" id="QFQ29530.2"/>
    </source>
</evidence>
<feature type="coiled-coil region" evidence="1">
    <location>
        <begin position="309"/>
        <end position="336"/>
    </location>
</feature>
<evidence type="ECO:0000259" key="3">
    <source>
        <dbReference type="Pfam" id="PF04536"/>
    </source>
</evidence>
<dbReference type="Gene3D" id="3.10.310.50">
    <property type="match status" value="1"/>
</dbReference>
<dbReference type="Proteomes" id="UP000271708">
    <property type="component" value="Chromosome"/>
</dbReference>
<protein>
    <submittedName>
        <fullName evidence="4">TPM domain-containing protein</fullName>
    </submittedName>
</protein>
<reference evidence="4 5" key="1">
    <citation type="submission" date="2019-09" db="EMBL/GenBank/DDBJ databases">
        <title>Complete Genome Sequence of Janibacter melonis M714 with both human health impact and industrial applications.</title>
        <authorList>
            <person name="Jin M."/>
            <person name="Zhao Q.R."/>
        </authorList>
    </citation>
    <scope>NUCLEOTIDE SEQUENCE [LARGE SCALE GENOMIC DNA]</scope>
    <source>
        <strain evidence="4 5">M714</strain>
    </source>
</reference>
<dbReference type="InterPro" id="IPR007621">
    <property type="entry name" value="TPM_dom"/>
</dbReference>
<dbReference type="KEGG" id="jme:EEW87_003060"/>
<proteinExistence type="predicted"/>
<sequence length="680" mass="69179">MGCRARTGTTERGAGGVRRWPAAAAVMIALGAGPACAAAAAAPPPVSAAPAAPTTEPMDLREQVTDEAGVLGDLGQYDEALQRARDAGIQLFVVYVDSFDGTEGSAWAQQTYEGSGMGGDDVLLAVAVEDRRYGTWASEESGLSESDDQQVRSQDIEPALGRDDWGGAVVAAADGYADALTGSSIPGWLPFAGIAGAAGVGGLLLSRRRSRAGAAGGTGVDAPPEQAEPLESVRSRAGTALVDLDNALRASAEELTFAQAQFGTQATLRFEQTLAAARAQASEAFGVQRELDDAQRQGTLDPARARAGYERILALAADADARLDAEEEEFVRLRDLQSRVPEVLADLGVRAGEVEERIPVAEQELAGLRATHPPEALVSVGHDVEQARGLVASARELVATGREHLAQGDNRPAAVAAARAAEDALGQAVAALDAVSGAQGVLADAAGHLDRALASITSDVADAERLGAHDQLTTTALAAARTAIDDGVRARSGGDPLAALSALTSAERDLDAALAPHREADEVRRRAADLVARRAQTVRARLDSVQATISRTRGAVSVEARTDIDQAYQLLAQAEQATATDADRADDLLGQAERLGERALSTARSDVDDWRSGGRGGYGGGFGGGSRGLDPTSIILGGILSGGFGGGSRGGGWGGSSGGFGGGFGGGGGGGGGFGGGGRF</sequence>
<keyword evidence="2" id="KW-0732">Signal</keyword>
<evidence type="ECO:0000256" key="1">
    <source>
        <dbReference type="SAM" id="Coils"/>
    </source>
</evidence>
<feature type="signal peptide" evidence="2">
    <location>
        <begin position="1"/>
        <end position="37"/>
    </location>
</feature>
<dbReference type="Pfam" id="PF04536">
    <property type="entry name" value="TPM_phosphatase"/>
    <property type="match status" value="1"/>
</dbReference>
<evidence type="ECO:0000313" key="5">
    <source>
        <dbReference type="Proteomes" id="UP000271708"/>
    </source>
</evidence>
<evidence type="ECO:0000256" key="2">
    <source>
        <dbReference type="SAM" id="SignalP"/>
    </source>
</evidence>
<dbReference type="GeneID" id="79236007"/>
<dbReference type="EMBL" id="CP044548">
    <property type="protein sequence ID" value="QFQ29530.2"/>
    <property type="molecule type" value="Genomic_DNA"/>
</dbReference>
<organism evidence="4 5">
    <name type="scientific">Janibacter melonis</name>
    <dbReference type="NCBI Taxonomy" id="262209"/>
    <lineage>
        <taxon>Bacteria</taxon>
        <taxon>Bacillati</taxon>
        <taxon>Actinomycetota</taxon>
        <taxon>Actinomycetes</taxon>
        <taxon>Micrococcales</taxon>
        <taxon>Intrasporangiaceae</taxon>
        <taxon>Janibacter</taxon>
    </lineage>
</organism>
<gene>
    <name evidence="4" type="ORF">EEW87_003060</name>
</gene>